<proteinExistence type="predicted"/>
<evidence type="ECO:0000313" key="2">
    <source>
        <dbReference type="EMBL" id="TCO26086.1"/>
    </source>
</evidence>
<gene>
    <name evidence="2" type="ORF">EV644_104590</name>
</gene>
<comment type="caution">
    <text evidence="2">The sequence shown here is derived from an EMBL/GenBank/DDBJ whole genome shotgun (WGS) entry which is preliminary data.</text>
</comment>
<protein>
    <submittedName>
        <fullName evidence="2">Bile acid acyltransferase/acyl-CoA thioester hydrolase-like protein</fullName>
    </submittedName>
</protein>
<sequence length="184" mass="19554">MDFGWYGDQDVTAAVSFLQAQPAVNDELIAAVGLSMGGEEAIGAAARDQRIRAVVAEGATNRVSADKAWLSDEFGWRGTLQEGLERLTYGITDLLTVADQPIALRDAVAASAPRPVLLIAGGDRADEGHAGRYIQSAAPGTVDLWIVPGTGHTDALDTHPAQWEHRVTAFLADALHLDEQNGLR</sequence>
<reference evidence="2 3" key="1">
    <citation type="journal article" date="2015" name="Stand. Genomic Sci.">
        <title>Genomic Encyclopedia of Bacterial and Archaeal Type Strains, Phase III: the genomes of soil and plant-associated and newly described type strains.</title>
        <authorList>
            <person name="Whitman W.B."/>
            <person name="Woyke T."/>
            <person name="Klenk H.P."/>
            <person name="Zhou Y."/>
            <person name="Lilburn T.G."/>
            <person name="Beck B.J."/>
            <person name="De Vos P."/>
            <person name="Vandamme P."/>
            <person name="Eisen J.A."/>
            <person name="Garrity G."/>
            <person name="Hugenholtz P."/>
            <person name="Kyrpides N.C."/>
        </authorList>
    </citation>
    <scope>NUCLEOTIDE SEQUENCE [LARGE SCALE GENOMIC DNA]</scope>
    <source>
        <strain evidence="2 3">VKM Ac-2538</strain>
    </source>
</reference>
<evidence type="ECO:0000313" key="3">
    <source>
        <dbReference type="Proteomes" id="UP000295818"/>
    </source>
</evidence>
<dbReference type="InterPro" id="IPR051411">
    <property type="entry name" value="Polyketide_trans_af380"/>
</dbReference>
<dbReference type="Pfam" id="PF08840">
    <property type="entry name" value="BAAT_C"/>
    <property type="match status" value="1"/>
</dbReference>
<accession>A0ABY2BPR6</accession>
<name>A0ABY2BPR6_9ACTN</name>
<evidence type="ECO:0000259" key="1">
    <source>
        <dbReference type="Pfam" id="PF08840"/>
    </source>
</evidence>
<organism evidence="2 3">
    <name type="scientific">Kribbella orskensis</name>
    <dbReference type="NCBI Taxonomy" id="2512216"/>
    <lineage>
        <taxon>Bacteria</taxon>
        <taxon>Bacillati</taxon>
        <taxon>Actinomycetota</taxon>
        <taxon>Actinomycetes</taxon>
        <taxon>Propionibacteriales</taxon>
        <taxon>Kribbellaceae</taxon>
        <taxon>Kribbella</taxon>
    </lineage>
</organism>
<dbReference type="InterPro" id="IPR014940">
    <property type="entry name" value="BAAT_C"/>
</dbReference>
<keyword evidence="3" id="KW-1185">Reference proteome</keyword>
<dbReference type="EMBL" id="SLWM01000004">
    <property type="protein sequence ID" value="TCO26086.1"/>
    <property type="molecule type" value="Genomic_DNA"/>
</dbReference>
<dbReference type="InterPro" id="IPR029058">
    <property type="entry name" value="AB_hydrolase_fold"/>
</dbReference>
<dbReference type="PANTHER" id="PTHR47751">
    <property type="entry name" value="SUPERFAMILY HYDROLASE, PUTATIVE (AFU_ORTHOLOGUE AFUA_2G16580)-RELATED"/>
    <property type="match status" value="1"/>
</dbReference>
<dbReference type="Proteomes" id="UP000295818">
    <property type="component" value="Unassembled WGS sequence"/>
</dbReference>
<feature type="domain" description="BAAT/Acyl-CoA thioester hydrolase C-terminal" evidence="1">
    <location>
        <begin position="14"/>
        <end position="96"/>
    </location>
</feature>
<dbReference type="Gene3D" id="3.40.50.1820">
    <property type="entry name" value="alpha/beta hydrolase"/>
    <property type="match status" value="1"/>
</dbReference>
<dbReference type="SUPFAM" id="SSF53474">
    <property type="entry name" value="alpha/beta-Hydrolases"/>
    <property type="match status" value="1"/>
</dbReference>
<dbReference type="PANTHER" id="PTHR47751:SF1">
    <property type="entry name" value="SUPERFAMILY HYDROLASE, PUTATIVE (AFU_ORTHOLOGUE AFUA_2G16580)-RELATED"/>
    <property type="match status" value="1"/>
</dbReference>